<dbReference type="Gene3D" id="3.40.1760.10">
    <property type="entry name" value="YfbM-like super family"/>
    <property type="match status" value="1"/>
</dbReference>
<accession>G8LVY8</accession>
<dbReference type="eggNOG" id="ENOG5032ZS5">
    <property type="taxonomic scope" value="Bacteria"/>
</dbReference>
<dbReference type="SUPFAM" id="SSF111069">
    <property type="entry name" value="Hypothetical protein yfbM"/>
    <property type="match status" value="1"/>
</dbReference>
<dbReference type="STRING" id="720554.Clocl_1993"/>
<reference evidence="1 2" key="2">
    <citation type="journal article" date="2012" name="Stand. Genomic Sci.">
        <title>Complete Genome Sequence of Clostridium clariflavum DSM 19732.</title>
        <authorList>
            <person name="Izquierdo J.A."/>
            <person name="Goodwin L."/>
            <person name="Davenport K.W."/>
            <person name="Teshima H."/>
            <person name="Bruce D."/>
            <person name="Detter C."/>
            <person name="Tapia R."/>
            <person name="Han S."/>
            <person name="Land M."/>
            <person name="Hauser L."/>
            <person name="Jeffries C.D."/>
            <person name="Han J."/>
            <person name="Pitluck S."/>
            <person name="Nolan M."/>
            <person name="Chen A."/>
            <person name="Huntemann M."/>
            <person name="Mavromatis K."/>
            <person name="Mikhailova N."/>
            <person name="Liolios K."/>
            <person name="Woyke T."/>
            <person name="Lynd L.R."/>
        </authorList>
    </citation>
    <scope>NUCLEOTIDE SEQUENCE [LARGE SCALE GENOMIC DNA]</scope>
    <source>
        <strain evidence="2">DSM 19732 / NBRC 101661 / EBR45</strain>
    </source>
</reference>
<proteinExistence type="predicted"/>
<dbReference type="HOGENOM" id="CLU_110577_1_0_9"/>
<evidence type="ECO:0000313" key="2">
    <source>
        <dbReference type="Proteomes" id="UP000005435"/>
    </source>
</evidence>
<sequence>MSMIGNYLLVDEETINGIKSGKIDISEFLYDTEHSDDEYLDIDKSWHAIHYILCGQTWEGELPYYNAVLGGTEINDEDVGYGPARYLTPSEVKEVYEAIKDITKDEFKSKFDYKELAENDIYPKFDSNDDADYVWSYFAEVQEIFRKASLNGKYMLIYIN</sequence>
<dbReference type="InterPro" id="IPR015068">
    <property type="entry name" value="DUF1877"/>
</dbReference>
<gene>
    <name evidence="1" type="ordered locus">Clocl_1993</name>
</gene>
<protein>
    <recommendedName>
        <fullName evidence="3">DUF1877 domain-containing protein</fullName>
    </recommendedName>
</protein>
<dbReference type="RefSeq" id="WP_014255172.1">
    <property type="nucleotide sequence ID" value="NC_016627.1"/>
</dbReference>
<reference evidence="2" key="1">
    <citation type="submission" date="2011-12" db="EMBL/GenBank/DDBJ databases">
        <title>Complete sequence of Clostridium clariflavum DSM 19732.</title>
        <authorList>
            <consortium name="US DOE Joint Genome Institute"/>
            <person name="Lucas S."/>
            <person name="Han J."/>
            <person name="Lapidus A."/>
            <person name="Cheng J.-F."/>
            <person name="Goodwin L."/>
            <person name="Pitluck S."/>
            <person name="Peters L."/>
            <person name="Teshima H."/>
            <person name="Detter J.C."/>
            <person name="Han C."/>
            <person name="Tapia R."/>
            <person name="Land M."/>
            <person name="Hauser L."/>
            <person name="Kyrpides N."/>
            <person name="Ivanova N."/>
            <person name="Pagani I."/>
            <person name="Kitzmiller T."/>
            <person name="Lynd L."/>
            <person name="Izquierdo J."/>
            <person name="Woyke T."/>
        </authorList>
    </citation>
    <scope>NUCLEOTIDE SEQUENCE [LARGE SCALE GENOMIC DNA]</scope>
    <source>
        <strain evidence="2">DSM 19732 / NBRC 101661 / EBR45</strain>
    </source>
</reference>
<dbReference type="InterPro" id="IPR035944">
    <property type="entry name" value="YfbM-like_sf"/>
</dbReference>
<dbReference type="Pfam" id="PF08974">
    <property type="entry name" value="DUF1877"/>
    <property type="match status" value="1"/>
</dbReference>
<dbReference type="KEGG" id="ccl:Clocl_1993"/>
<dbReference type="Proteomes" id="UP000005435">
    <property type="component" value="Chromosome"/>
</dbReference>
<keyword evidence="2" id="KW-1185">Reference proteome</keyword>
<evidence type="ECO:0000313" key="1">
    <source>
        <dbReference type="EMBL" id="AEV68592.1"/>
    </source>
</evidence>
<evidence type="ECO:0008006" key="3">
    <source>
        <dbReference type="Google" id="ProtNLM"/>
    </source>
</evidence>
<dbReference type="EMBL" id="CP003065">
    <property type="protein sequence ID" value="AEV68592.1"/>
    <property type="molecule type" value="Genomic_DNA"/>
</dbReference>
<organism evidence="1 2">
    <name type="scientific">Acetivibrio clariflavus (strain DSM 19732 / NBRC 101661 / EBR45)</name>
    <name type="common">Clostridium clariflavum</name>
    <dbReference type="NCBI Taxonomy" id="720554"/>
    <lineage>
        <taxon>Bacteria</taxon>
        <taxon>Bacillati</taxon>
        <taxon>Bacillota</taxon>
        <taxon>Clostridia</taxon>
        <taxon>Eubacteriales</taxon>
        <taxon>Oscillospiraceae</taxon>
        <taxon>Acetivibrio</taxon>
    </lineage>
</organism>
<dbReference type="AlphaFoldDB" id="G8LVY8"/>
<name>G8LVY8_ACECE</name>